<gene>
    <name evidence="6" type="primary">gcvA</name>
    <name evidence="6" type="ORF">MBLL_03817</name>
</gene>
<organism evidence="6">
    <name type="scientific">Methylobacterium bullatum</name>
    <dbReference type="NCBI Taxonomy" id="570505"/>
    <lineage>
        <taxon>Bacteria</taxon>
        <taxon>Pseudomonadati</taxon>
        <taxon>Pseudomonadota</taxon>
        <taxon>Alphaproteobacteria</taxon>
        <taxon>Hyphomicrobiales</taxon>
        <taxon>Methylobacteriaceae</taxon>
        <taxon>Methylobacterium</taxon>
    </lineage>
</organism>
<dbReference type="GO" id="GO:0006351">
    <property type="term" value="P:DNA-templated transcription"/>
    <property type="evidence" value="ECO:0007669"/>
    <property type="project" value="TreeGrafter"/>
</dbReference>
<dbReference type="PANTHER" id="PTHR30537">
    <property type="entry name" value="HTH-TYPE TRANSCRIPTIONAL REGULATOR"/>
    <property type="match status" value="1"/>
</dbReference>
<sequence>MSERDIDWDDLRILHAVAMEGSLSASARRLGVSHATVSRRLARLEEVLGLRLVDRMATGAILTTAGRELGILSARMADDAVSLIRHAKGARQLLSGEVVVAVTPGLANEVVVPALASLGTEHPGIVLTIASGVPLVSLDRLEADLAIRLTRPEEGSHTRRRLGIMRFALVAAKTYDPGNARRRFIGYSHRFDTLPQQRWLIEQAGSDGFAARIDDITGQRAAALSGMGIALLPEFMIGPFEGQLQRLPFDGPLPTREIWLAQHQDIRKAPAVRMVADRLAEAFERDDRFCEARHR</sequence>
<proteinExistence type="inferred from homology"/>
<dbReference type="EMBL" id="LR743511">
    <property type="protein sequence ID" value="CAA2144693.1"/>
    <property type="molecule type" value="Genomic_DNA"/>
</dbReference>
<dbReference type="PROSITE" id="PS50931">
    <property type="entry name" value="HTH_LYSR"/>
    <property type="match status" value="1"/>
</dbReference>
<protein>
    <submittedName>
        <fullName evidence="6">Glycine cleavage system transcriptional activator</fullName>
    </submittedName>
</protein>
<dbReference type="Gene3D" id="1.10.10.10">
    <property type="entry name" value="Winged helix-like DNA-binding domain superfamily/Winged helix DNA-binding domain"/>
    <property type="match status" value="1"/>
</dbReference>
<feature type="domain" description="HTH lysR-type" evidence="5">
    <location>
        <begin position="6"/>
        <end position="63"/>
    </location>
</feature>
<keyword evidence="4" id="KW-0804">Transcription</keyword>
<evidence type="ECO:0000256" key="1">
    <source>
        <dbReference type="ARBA" id="ARBA00009437"/>
    </source>
</evidence>
<evidence type="ECO:0000256" key="3">
    <source>
        <dbReference type="ARBA" id="ARBA00023125"/>
    </source>
</evidence>
<evidence type="ECO:0000259" key="5">
    <source>
        <dbReference type="PROSITE" id="PS50931"/>
    </source>
</evidence>
<dbReference type="InterPro" id="IPR036390">
    <property type="entry name" value="WH_DNA-bd_sf"/>
</dbReference>
<accession>A0A679K9J2</accession>
<dbReference type="PANTHER" id="PTHR30537:SF3">
    <property type="entry name" value="TRANSCRIPTIONAL REGULATORY PROTEIN"/>
    <property type="match status" value="1"/>
</dbReference>
<keyword evidence="3" id="KW-0238">DNA-binding</keyword>
<dbReference type="InterPro" id="IPR000847">
    <property type="entry name" value="LysR_HTH_N"/>
</dbReference>
<keyword evidence="2" id="KW-0805">Transcription regulation</keyword>
<dbReference type="Pfam" id="PF00126">
    <property type="entry name" value="HTH_1"/>
    <property type="match status" value="1"/>
</dbReference>
<dbReference type="AlphaFoldDB" id="A0A679K9J2"/>
<dbReference type="SUPFAM" id="SSF46785">
    <property type="entry name" value="Winged helix' DNA-binding domain"/>
    <property type="match status" value="1"/>
</dbReference>
<evidence type="ECO:0000256" key="2">
    <source>
        <dbReference type="ARBA" id="ARBA00023015"/>
    </source>
</evidence>
<name>A0A679K9J2_9HYPH</name>
<evidence type="ECO:0000256" key="4">
    <source>
        <dbReference type="ARBA" id="ARBA00023163"/>
    </source>
</evidence>
<comment type="similarity">
    <text evidence="1">Belongs to the LysR transcriptional regulatory family.</text>
</comment>
<dbReference type="InterPro" id="IPR058163">
    <property type="entry name" value="LysR-type_TF_proteobact-type"/>
</dbReference>
<dbReference type="InterPro" id="IPR036388">
    <property type="entry name" value="WH-like_DNA-bd_sf"/>
</dbReference>
<dbReference type="GO" id="GO:0003700">
    <property type="term" value="F:DNA-binding transcription factor activity"/>
    <property type="evidence" value="ECO:0007669"/>
    <property type="project" value="InterPro"/>
</dbReference>
<dbReference type="SUPFAM" id="SSF53850">
    <property type="entry name" value="Periplasmic binding protein-like II"/>
    <property type="match status" value="1"/>
</dbReference>
<dbReference type="RefSeq" id="WP_339162997.1">
    <property type="nucleotide sequence ID" value="NZ_LR743511.1"/>
</dbReference>
<reference evidence="6" key="1">
    <citation type="submission" date="2019-12" db="EMBL/GenBank/DDBJ databases">
        <authorList>
            <person name="Cremers G."/>
        </authorList>
    </citation>
    <scope>NUCLEOTIDE SEQUENCE</scope>
    <source>
        <strain evidence="6">Mbul2</strain>
    </source>
</reference>
<evidence type="ECO:0000313" key="6">
    <source>
        <dbReference type="EMBL" id="CAA2144693.1"/>
    </source>
</evidence>
<dbReference type="GO" id="GO:0043565">
    <property type="term" value="F:sequence-specific DNA binding"/>
    <property type="evidence" value="ECO:0007669"/>
    <property type="project" value="TreeGrafter"/>
</dbReference>
<dbReference type="InterPro" id="IPR005119">
    <property type="entry name" value="LysR_subst-bd"/>
</dbReference>
<dbReference type="Pfam" id="PF03466">
    <property type="entry name" value="LysR_substrate"/>
    <property type="match status" value="1"/>
</dbReference>
<dbReference type="Gene3D" id="3.40.190.290">
    <property type="match status" value="1"/>
</dbReference>